<gene>
    <name evidence="3" type="ORF">SAMN06297280_0951</name>
</gene>
<dbReference type="EMBL" id="OBEB01000001">
    <property type="protein sequence ID" value="SNY45749.1"/>
    <property type="molecule type" value="Genomic_DNA"/>
</dbReference>
<sequence length="415" mass="43869">MEVGLGYSNCEDAFIAGKQAAQSALTQAAFAEADLVLAFCSGALDHQAFYRGLRAVLGQDVNIFGGSAIGVITNLHLSYQGYPAAVAVLKFQDNYCQMAVATGLFNSPFNAGEQLAQALPTMTDACLLLLLYDSIKFSGSENVAPVMNPSAPLLRGLELNLAAALPIAGAGLLGDQGFGHTQQFCGKAIAQQSASALVFGGNLSSYIGVMHGCQPLSSQRYTITGIFGQFLYTLDGKPAVEVIDQAFGSSNWRRHSPVSRLCLGIPAADADVSDGNAFSNRLISGVLPNEEGIILFEPDMHEGMQIQLMRRSPALSRASARTSTEALLQQIKQDGRQPLLALYMDCAGRIAQPAPVSANEPVPATAGQEDAREVQSLLNEARIPLLGFYCGVEIAPQAGKSRGLDWSGVLVILAR</sequence>
<protein>
    <submittedName>
        <fullName evidence="3">Uncharacterized conserved protein, contains FIST_N domain</fullName>
    </submittedName>
</protein>
<evidence type="ECO:0000259" key="2">
    <source>
        <dbReference type="SMART" id="SM01204"/>
    </source>
</evidence>
<reference evidence="4" key="1">
    <citation type="submission" date="2017-09" db="EMBL/GenBank/DDBJ databases">
        <authorList>
            <person name="Varghese N."/>
            <person name="Submissions S."/>
        </authorList>
    </citation>
    <scope>NUCLEOTIDE SEQUENCE [LARGE SCALE GENOMIC DNA]</scope>
    <source>
        <strain evidence="4">CGMCC 1.12461</strain>
    </source>
</reference>
<dbReference type="OrthoDB" id="343514at2"/>
<accession>A0A285ICP4</accession>
<proteinExistence type="predicted"/>
<dbReference type="AlphaFoldDB" id="A0A285ICP4"/>
<name>A0A285ICP4_9GAMM</name>
<dbReference type="Pfam" id="PF08495">
    <property type="entry name" value="FIST"/>
    <property type="match status" value="1"/>
</dbReference>
<dbReference type="InterPro" id="IPR013702">
    <property type="entry name" value="FIST_domain_N"/>
</dbReference>
<dbReference type="Proteomes" id="UP000219353">
    <property type="component" value="Unassembled WGS sequence"/>
</dbReference>
<organism evidence="3 4">
    <name type="scientific">Arsukibacterium tuosuense</name>
    <dbReference type="NCBI Taxonomy" id="1323745"/>
    <lineage>
        <taxon>Bacteria</taxon>
        <taxon>Pseudomonadati</taxon>
        <taxon>Pseudomonadota</taxon>
        <taxon>Gammaproteobacteria</taxon>
        <taxon>Chromatiales</taxon>
        <taxon>Chromatiaceae</taxon>
        <taxon>Arsukibacterium</taxon>
    </lineage>
</organism>
<dbReference type="SMART" id="SM01204">
    <property type="entry name" value="FIST_C"/>
    <property type="match status" value="1"/>
</dbReference>
<dbReference type="SMART" id="SM00897">
    <property type="entry name" value="FIST"/>
    <property type="match status" value="1"/>
</dbReference>
<feature type="domain" description="FIST C-domain" evidence="2">
    <location>
        <begin position="239"/>
        <end position="397"/>
    </location>
</feature>
<keyword evidence="4" id="KW-1185">Reference proteome</keyword>
<dbReference type="Pfam" id="PF10442">
    <property type="entry name" value="FIST_C"/>
    <property type="match status" value="1"/>
</dbReference>
<dbReference type="InterPro" id="IPR019494">
    <property type="entry name" value="FIST_C"/>
</dbReference>
<evidence type="ECO:0000259" key="1">
    <source>
        <dbReference type="SMART" id="SM00897"/>
    </source>
</evidence>
<dbReference type="PANTHER" id="PTHR40252">
    <property type="entry name" value="BLR0328 PROTEIN"/>
    <property type="match status" value="1"/>
</dbReference>
<dbReference type="PANTHER" id="PTHR40252:SF2">
    <property type="entry name" value="BLR0328 PROTEIN"/>
    <property type="match status" value="1"/>
</dbReference>
<evidence type="ECO:0000313" key="4">
    <source>
        <dbReference type="Proteomes" id="UP000219353"/>
    </source>
</evidence>
<feature type="domain" description="FIST" evidence="1">
    <location>
        <begin position="32"/>
        <end position="238"/>
    </location>
</feature>
<dbReference type="RefSeq" id="WP_097110153.1">
    <property type="nucleotide sequence ID" value="NZ_OBEB01000001.1"/>
</dbReference>
<evidence type="ECO:0000313" key="3">
    <source>
        <dbReference type="EMBL" id="SNY45749.1"/>
    </source>
</evidence>